<accession>A0A510JEC4</accession>
<keyword evidence="1" id="KW-0175">Coiled coil</keyword>
<protein>
    <submittedName>
        <fullName evidence="2">Uncharacterized protein</fullName>
    </submittedName>
</protein>
<dbReference type="AlphaFoldDB" id="A0A510JEC4"/>
<dbReference type="RefSeq" id="WP_169718703.1">
    <property type="nucleotide sequence ID" value="NZ_AP019823.1"/>
</dbReference>
<reference evidence="2 3" key="1">
    <citation type="submission" date="2019-07" db="EMBL/GenBank/DDBJ databases">
        <title>Complete Genome Sequence of Leptotrichia hofstadii Strain JCM16775.</title>
        <authorList>
            <person name="Watanabe S."/>
            <person name="Cui L."/>
        </authorList>
    </citation>
    <scope>NUCLEOTIDE SEQUENCE [LARGE SCALE GENOMIC DNA]</scope>
    <source>
        <strain evidence="2 3">JCM16775</strain>
    </source>
</reference>
<dbReference type="KEGG" id="lhf:JCM16775_0352"/>
<name>A0A510JEC4_9FUSO</name>
<keyword evidence="3" id="KW-1185">Reference proteome</keyword>
<feature type="coiled-coil region" evidence="1">
    <location>
        <begin position="8"/>
        <end position="35"/>
    </location>
</feature>
<organism evidence="2 3">
    <name type="scientific">Leptotrichia hofstadii</name>
    <dbReference type="NCBI Taxonomy" id="157688"/>
    <lineage>
        <taxon>Bacteria</taxon>
        <taxon>Fusobacteriati</taxon>
        <taxon>Fusobacteriota</taxon>
        <taxon>Fusobacteriia</taxon>
        <taxon>Fusobacteriales</taxon>
        <taxon>Leptotrichiaceae</taxon>
        <taxon>Leptotrichia</taxon>
    </lineage>
</organism>
<dbReference type="EMBL" id="AP019823">
    <property type="protein sequence ID" value="BBM37662.1"/>
    <property type="molecule type" value="Genomic_DNA"/>
</dbReference>
<gene>
    <name evidence="2" type="ORF">JCM16775_0352</name>
</gene>
<evidence type="ECO:0000313" key="3">
    <source>
        <dbReference type="Proteomes" id="UP000321892"/>
    </source>
</evidence>
<sequence length="48" mass="5827">MNFESVTLVNSNNEKVKKEREAKKLKNRIKRLFNKKQPKPLLFNPNWK</sequence>
<proteinExistence type="predicted"/>
<evidence type="ECO:0000256" key="1">
    <source>
        <dbReference type="SAM" id="Coils"/>
    </source>
</evidence>
<evidence type="ECO:0000313" key="2">
    <source>
        <dbReference type="EMBL" id="BBM37662.1"/>
    </source>
</evidence>
<dbReference type="Proteomes" id="UP000321892">
    <property type="component" value="Chromosome"/>
</dbReference>